<evidence type="ECO:0008006" key="3">
    <source>
        <dbReference type="Google" id="ProtNLM"/>
    </source>
</evidence>
<proteinExistence type="predicted"/>
<dbReference type="Proteomes" id="UP001152484">
    <property type="component" value="Unassembled WGS sequence"/>
</dbReference>
<gene>
    <name evidence="1" type="ORF">CEURO_LOCUS3177</name>
</gene>
<dbReference type="GO" id="GO:0051743">
    <property type="term" value="F:red chlorophyll catabolite reductase activity"/>
    <property type="evidence" value="ECO:0007669"/>
    <property type="project" value="InterPro"/>
</dbReference>
<dbReference type="OrthoDB" id="26525at2759"/>
<dbReference type="GO" id="GO:0009507">
    <property type="term" value="C:chloroplast"/>
    <property type="evidence" value="ECO:0007669"/>
    <property type="project" value="TreeGrafter"/>
</dbReference>
<dbReference type="AlphaFoldDB" id="A0A9P0YMI6"/>
<name>A0A9P0YMI6_CUSEU</name>
<dbReference type="InterPro" id="IPR009439">
    <property type="entry name" value="RCC_reductase"/>
</dbReference>
<dbReference type="EMBL" id="CAMAPE010000005">
    <property type="protein sequence ID" value="CAH9069375.1"/>
    <property type="molecule type" value="Genomic_DNA"/>
</dbReference>
<reference evidence="1" key="1">
    <citation type="submission" date="2022-07" db="EMBL/GenBank/DDBJ databases">
        <authorList>
            <person name="Macas J."/>
            <person name="Novak P."/>
            <person name="Neumann P."/>
        </authorList>
    </citation>
    <scope>NUCLEOTIDE SEQUENCE</scope>
</reference>
<evidence type="ECO:0000313" key="2">
    <source>
        <dbReference type="Proteomes" id="UP001152484"/>
    </source>
</evidence>
<sequence>MAVSCACLQASTVSRISHSATTLQTLRFSRNQVSCSSSPRMEPLHAEPQSKFIEFPYVCAPQRELMVELMSSIETRLGSDLHPCTLPPDVQYYENPNGSAHGSLHVRSGIPSSLINLILGSWIHCKLPSGGAVNITTLSAYLRSSTNAPNFVIEFIRTSPVSLVLILDLPPRKDLVLHPEYLKVFYEDTQLDRHRKHLQELPVVRPYFSSSLFVRAVFSPSSIMVSIEANDDEEERIDDIIRDHISPIAKEMLGTWFDVCASVEREVGGDESAELERRDRIIKNKTIEIDLGLSYPRLFGQEVADRVLGVLRDILNA</sequence>
<organism evidence="1 2">
    <name type="scientific">Cuscuta europaea</name>
    <name type="common">European dodder</name>
    <dbReference type="NCBI Taxonomy" id="41803"/>
    <lineage>
        <taxon>Eukaryota</taxon>
        <taxon>Viridiplantae</taxon>
        <taxon>Streptophyta</taxon>
        <taxon>Embryophyta</taxon>
        <taxon>Tracheophyta</taxon>
        <taxon>Spermatophyta</taxon>
        <taxon>Magnoliopsida</taxon>
        <taxon>eudicotyledons</taxon>
        <taxon>Gunneridae</taxon>
        <taxon>Pentapetalae</taxon>
        <taxon>asterids</taxon>
        <taxon>lamiids</taxon>
        <taxon>Solanales</taxon>
        <taxon>Convolvulaceae</taxon>
        <taxon>Cuscuteae</taxon>
        <taxon>Cuscuta</taxon>
        <taxon>Cuscuta subgen. Cuscuta</taxon>
    </lineage>
</organism>
<dbReference type="PANTHER" id="PTHR34685:SF2">
    <property type="entry name" value="RED CHLOROPHYLL CATABOLITE REDUCTASE, CHLOROPLASTIC"/>
    <property type="match status" value="1"/>
</dbReference>
<dbReference type="Gene3D" id="3.40.1500.20">
    <property type="match status" value="1"/>
</dbReference>
<accession>A0A9P0YMI6</accession>
<keyword evidence="2" id="KW-1185">Reference proteome</keyword>
<dbReference type="PANTHER" id="PTHR34685">
    <property type="entry name" value="RED CHLOROPHYLL CATABOLITE REDUCTASE, CHLOROPLASTIC"/>
    <property type="match status" value="1"/>
</dbReference>
<dbReference type="GO" id="GO:0015996">
    <property type="term" value="P:chlorophyll catabolic process"/>
    <property type="evidence" value="ECO:0007669"/>
    <property type="project" value="TreeGrafter"/>
</dbReference>
<dbReference type="Pfam" id="PF06405">
    <property type="entry name" value="RCC_reductase"/>
    <property type="match status" value="1"/>
</dbReference>
<protein>
    <recommendedName>
        <fullName evidence="3">Red chlorophyll catabolite reductase</fullName>
    </recommendedName>
</protein>
<comment type="caution">
    <text evidence="1">The sequence shown here is derived from an EMBL/GenBank/DDBJ whole genome shotgun (WGS) entry which is preliminary data.</text>
</comment>
<evidence type="ECO:0000313" key="1">
    <source>
        <dbReference type="EMBL" id="CAH9069375.1"/>
    </source>
</evidence>